<feature type="chain" id="PRO_5019240366" evidence="3">
    <location>
        <begin position="17"/>
        <end position="858"/>
    </location>
</feature>
<dbReference type="Proteomes" id="UP000285060">
    <property type="component" value="Unassembled WGS sequence"/>
</dbReference>
<keyword evidence="3" id="KW-0732">Signal</keyword>
<gene>
    <name evidence="4" type="ORF">DYB32_007362</name>
</gene>
<evidence type="ECO:0000256" key="3">
    <source>
        <dbReference type="SAM" id="SignalP"/>
    </source>
</evidence>
<evidence type="ECO:0000256" key="2">
    <source>
        <dbReference type="SAM" id="Phobius"/>
    </source>
</evidence>
<feature type="region of interest" description="Disordered" evidence="1">
    <location>
        <begin position="23"/>
        <end position="63"/>
    </location>
</feature>
<organism evidence="4 5">
    <name type="scientific">Aphanomyces invadans</name>
    <dbReference type="NCBI Taxonomy" id="157072"/>
    <lineage>
        <taxon>Eukaryota</taxon>
        <taxon>Sar</taxon>
        <taxon>Stramenopiles</taxon>
        <taxon>Oomycota</taxon>
        <taxon>Saprolegniomycetes</taxon>
        <taxon>Saprolegniales</taxon>
        <taxon>Verrucalvaceae</taxon>
        <taxon>Aphanomyces</taxon>
    </lineage>
</organism>
<evidence type="ECO:0000313" key="4">
    <source>
        <dbReference type="EMBL" id="RHY26695.1"/>
    </source>
</evidence>
<comment type="caution">
    <text evidence="4">The sequence shown here is derived from an EMBL/GenBank/DDBJ whole genome shotgun (WGS) entry which is preliminary data.</text>
</comment>
<feature type="signal peptide" evidence="3">
    <location>
        <begin position="1"/>
        <end position="16"/>
    </location>
</feature>
<keyword evidence="2" id="KW-0812">Transmembrane</keyword>
<keyword evidence="2" id="KW-0472">Membrane</keyword>
<protein>
    <submittedName>
        <fullName evidence="4">Uncharacterized protein</fullName>
    </submittedName>
</protein>
<evidence type="ECO:0000313" key="5">
    <source>
        <dbReference type="Proteomes" id="UP000285060"/>
    </source>
</evidence>
<sequence>MKVALLSLAVAATVVAQDGYKAQPQYGDKPAKYDDGYGKEPSGYGKPGYTVTRPPKPTTDPKKPFDQFYDNLKLCKVEGDLALCIATAQSRRDCMSDKRVNKCTSQFVTALCSELATTTTGTYNNGYFSATTDSCVDAALADSLLVYNKLLREVNTALSITTQFDQWTFTTVKLALASTRNHADCVIKSFFNFLTESANNKVLRKQDRQCLDEALNNKNCEWAQDATDGWNLPSFLRRYGNLAFNQAIRYMESRFGSSQKSQLNHAISDLLEAVKDQNTQFVEFINSDYDFTHRTTTVQLCSFVPPSHSVGYQLRGKVVGVDASKIKFHLPITDSHDIWYAEPTTSWKKRKGEKVPPIVATCDAYYKETKDAYDADVATGTKWMAYKVKADSSFVGRRGKNLDVECIKADEGEGCKLFSDKEIDAAVDDANKDDKDNKKKVKTFSVGDRVDAAHAAFVKKARDTLGTSPDRCFGLSGHFIRFLETGEVKPVTFADPTVRTFDGKTVAIKSPYCKAASWVEPHSCNSHLTQWEQHVTCCKSYHTIIKEYQDAWDSKYGRPNRERYLEQEIVEQYKGYSEPKNIPDRPTCVPDKYNTQDAIFEKILTSKANTGYHYNGELHSFGAYDTYTTNDIPAVDAAVTALELSEIPYWIHWGKHCANVFTAAIKGKKFPFASKWCDDVKVWLKDHADNARVAEFAANKDYARWLSYNIVEADRIDDDEPALVQDGEDMPSDNAHYLSRSSSFKRLCQTLKRSWDLDTVVPIVSTRCFPQSCVLAQLAKCMDVPEKVETGYDYVTKPQPGYNGYRNNYYQRSMLALESVNTGVLAMAGFVAGAAVVVVAQVMLKTRATGAASSYLLV</sequence>
<keyword evidence="5" id="KW-1185">Reference proteome</keyword>
<keyword evidence="2" id="KW-1133">Transmembrane helix</keyword>
<dbReference type="EMBL" id="QUSY01000933">
    <property type="protein sequence ID" value="RHY26695.1"/>
    <property type="molecule type" value="Genomic_DNA"/>
</dbReference>
<feature type="transmembrane region" description="Helical" evidence="2">
    <location>
        <begin position="823"/>
        <end position="844"/>
    </location>
</feature>
<dbReference type="AlphaFoldDB" id="A0A418ANY3"/>
<dbReference type="VEuPathDB" id="FungiDB:H310_07186"/>
<proteinExistence type="predicted"/>
<evidence type="ECO:0000256" key="1">
    <source>
        <dbReference type="SAM" id="MobiDB-lite"/>
    </source>
</evidence>
<accession>A0A418ANY3</accession>
<name>A0A418ANY3_9STRA</name>
<reference evidence="4 5" key="1">
    <citation type="submission" date="2018-08" db="EMBL/GenBank/DDBJ databases">
        <title>Aphanomyces genome sequencing and annotation.</title>
        <authorList>
            <person name="Minardi D."/>
            <person name="Oidtmann B."/>
            <person name="Van Der Giezen M."/>
            <person name="Studholme D.J."/>
        </authorList>
    </citation>
    <scope>NUCLEOTIDE SEQUENCE [LARGE SCALE GENOMIC DNA]</scope>
    <source>
        <strain evidence="4 5">NJM0002</strain>
    </source>
</reference>
<feature type="compositionally biased region" description="Basic and acidic residues" evidence="1">
    <location>
        <begin position="29"/>
        <end position="38"/>
    </location>
</feature>